<keyword evidence="2" id="KW-0645">Protease</keyword>
<gene>
    <name evidence="6" type="ORF">GMOD_00000751</name>
</gene>
<evidence type="ECO:0000313" key="6">
    <source>
        <dbReference type="EMBL" id="RMZ70633.1"/>
    </source>
</evidence>
<protein>
    <submittedName>
        <fullName evidence="6">Pyroglutamyl peptidase type</fullName>
    </submittedName>
</protein>
<dbReference type="OrthoDB" id="407146at2759"/>
<dbReference type="Proteomes" id="UP000265663">
    <property type="component" value="Unassembled WGS sequence"/>
</dbReference>
<keyword evidence="7" id="KW-1185">Reference proteome</keyword>
<dbReference type="PANTHER" id="PTHR23402">
    <property type="entry name" value="PROTEASE FAMILY C15 PYROGLUTAMYL-PEPTIDASE I-RELATED"/>
    <property type="match status" value="1"/>
</dbReference>
<reference evidence="6 7" key="1">
    <citation type="journal article" date="2014" name="PLoS ONE">
        <title>De novo Genome Assembly of the Fungal Plant Pathogen Pyrenophora semeniperda.</title>
        <authorList>
            <person name="Soliai M.M."/>
            <person name="Meyer S.E."/>
            <person name="Udall J.A."/>
            <person name="Elzinga D.E."/>
            <person name="Hermansen R.A."/>
            <person name="Bodily P.M."/>
            <person name="Hart A.A."/>
            <person name="Coleman C.E."/>
        </authorList>
    </citation>
    <scope>NUCLEOTIDE SEQUENCE [LARGE SCALE GENOMIC DNA]</scope>
    <source>
        <strain evidence="6 7">CCB06</strain>
        <tissue evidence="6">Mycelium</tissue>
    </source>
</reference>
<keyword evidence="4" id="KW-0788">Thiol protease</keyword>
<dbReference type="EMBL" id="KE747824">
    <property type="protein sequence ID" value="RMZ70633.1"/>
    <property type="molecule type" value="Genomic_DNA"/>
</dbReference>
<dbReference type="PANTHER" id="PTHR23402:SF1">
    <property type="entry name" value="PYROGLUTAMYL-PEPTIDASE I"/>
    <property type="match status" value="1"/>
</dbReference>
<evidence type="ECO:0000313" key="7">
    <source>
        <dbReference type="Proteomes" id="UP000265663"/>
    </source>
</evidence>
<evidence type="ECO:0000256" key="2">
    <source>
        <dbReference type="ARBA" id="ARBA00022670"/>
    </source>
</evidence>
<proteinExistence type="inferred from homology"/>
<sequence>MAPPPYAAIQPPSEEGEKPVTVLVTSFGPFLSKYPKNSSWEIASTLPALIPATTTNPTPIHIHTYHAPIRVSYNDVLALVPTLLPPNNPMYPPPDIILHLGLAAGRSYYAIEQSANGRGYSEITDVDGQRFPDSAAETHFPASKYPVKLSTSFETSDVLARWKRNLGYTSVDGTRTDEGCPDVRISYDAGNFLCGFIYYNSLAHFFDIKEYERPVIFMHVPDLSRSEGKLREGWEVAVALIKALVESRRKAGGKVVDGPEGKDNVYGGGHAKRDVEKEEGIPAVKTTDNNFT</sequence>
<evidence type="ECO:0000256" key="3">
    <source>
        <dbReference type="ARBA" id="ARBA00022801"/>
    </source>
</evidence>
<name>A0A3M7M817_9PLEO</name>
<feature type="region of interest" description="Disordered" evidence="5">
    <location>
        <begin position="253"/>
        <end position="292"/>
    </location>
</feature>
<organism evidence="6 7">
    <name type="scientific">Pyrenophora seminiperda CCB06</name>
    <dbReference type="NCBI Taxonomy" id="1302712"/>
    <lineage>
        <taxon>Eukaryota</taxon>
        <taxon>Fungi</taxon>
        <taxon>Dikarya</taxon>
        <taxon>Ascomycota</taxon>
        <taxon>Pezizomycotina</taxon>
        <taxon>Dothideomycetes</taxon>
        <taxon>Pleosporomycetidae</taxon>
        <taxon>Pleosporales</taxon>
        <taxon>Pleosporineae</taxon>
        <taxon>Pleosporaceae</taxon>
        <taxon>Pyrenophora</taxon>
    </lineage>
</organism>
<dbReference type="GO" id="GO:0006508">
    <property type="term" value="P:proteolysis"/>
    <property type="evidence" value="ECO:0007669"/>
    <property type="project" value="UniProtKB-KW"/>
</dbReference>
<dbReference type="SUPFAM" id="SSF53182">
    <property type="entry name" value="Pyrrolidone carboxyl peptidase (pyroglutamate aminopeptidase)"/>
    <property type="match status" value="1"/>
</dbReference>
<keyword evidence="3" id="KW-0378">Hydrolase</keyword>
<dbReference type="AlphaFoldDB" id="A0A3M7M817"/>
<evidence type="ECO:0000256" key="4">
    <source>
        <dbReference type="ARBA" id="ARBA00022807"/>
    </source>
</evidence>
<feature type="compositionally biased region" description="Basic and acidic residues" evidence="5">
    <location>
        <begin position="271"/>
        <end position="280"/>
    </location>
</feature>
<accession>A0A3M7M817</accession>
<comment type="similarity">
    <text evidence="1">Belongs to the peptidase C15 family.</text>
</comment>
<dbReference type="Gene3D" id="3.40.630.20">
    <property type="entry name" value="Peptidase C15, pyroglutamyl peptidase I-like"/>
    <property type="match status" value="1"/>
</dbReference>
<evidence type="ECO:0000256" key="5">
    <source>
        <dbReference type="SAM" id="MobiDB-lite"/>
    </source>
</evidence>
<evidence type="ECO:0000256" key="1">
    <source>
        <dbReference type="ARBA" id="ARBA00006641"/>
    </source>
</evidence>
<dbReference type="InterPro" id="IPR016125">
    <property type="entry name" value="Peptidase_C15-like"/>
</dbReference>
<dbReference type="GO" id="GO:0008234">
    <property type="term" value="F:cysteine-type peptidase activity"/>
    <property type="evidence" value="ECO:0007669"/>
    <property type="project" value="UniProtKB-KW"/>
</dbReference>
<dbReference type="InterPro" id="IPR036440">
    <property type="entry name" value="Peptidase_C15-like_sf"/>
</dbReference>